<dbReference type="GeneID" id="20660509"/>
<name>G5A338_PHYSP</name>
<proteinExistence type="predicted"/>
<reference evidence="1 2" key="1">
    <citation type="journal article" date="2006" name="Science">
        <title>Phytophthora genome sequences uncover evolutionary origins and mechanisms of pathogenesis.</title>
        <authorList>
            <person name="Tyler B.M."/>
            <person name="Tripathy S."/>
            <person name="Zhang X."/>
            <person name="Dehal P."/>
            <person name="Jiang R.H."/>
            <person name="Aerts A."/>
            <person name="Arredondo F.D."/>
            <person name="Baxter L."/>
            <person name="Bensasson D."/>
            <person name="Beynon J.L."/>
            <person name="Chapman J."/>
            <person name="Damasceno C.M."/>
            <person name="Dorrance A.E."/>
            <person name="Dou D."/>
            <person name="Dickerman A.W."/>
            <person name="Dubchak I.L."/>
            <person name="Garbelotto M."/>
            <person name="Gijzen M."/>
            <person name="Gordon S.G."/>
            <person name="Govers F."/>
            <person name="Grunwald N.J."/>
            <person name="Huang W."/>
            <person name="Ivors K.L."/>
            <person name="Jones R.W."/>
            <person name="Kamoun S."/>
            <person name="Krampis K."/>
            <person name="Lamour K.H."/>
            <person name="Lee M.K."/>
            <person name="McDonald W.H."/>
            <person name="Medina M."/>
            <person name="Meijer H.J."/>
            <person name="Nordberg E.K."/>
            <person name="Maclean D.J."/>
            <person name="Ospina-Giraldo M.D."/>
            <person name="Morris P.F."/>
            <person name="Phuntumart V."/>
            <person name="Putnam N.H."/>
            <person name="Rash S."/>
            <person name="Rose J.K."/>
            <person name="Sakihama Y."/>
            <person name="Salamov A.A."/>
            <person name="Savidor A."/>
            <person name="Scheuring C.F."/>
            <person name="Smith B.M."/>
            <person name="Sobral B.W."/>
            <person name="Terry A."/>
            <person name="Torto-Alalibo T.A."/>
            <person name="Win J."/>
            <person name="Xu Z."/>
            <person name="Zhang H."/>
            <person name="Grigoriev I.V."/>
            <person name="Rokhsar D.S."/>
            <person name="Boore J.L."/>
        </authorList>
    </citation>
    <scope>NUCLEOTIDE SEQUENCE [LARGE SCALE GENOMIC DNA]</scope>
    <source>
        <strain evidence="1 2">P6497</strain>
    </source>
</reference>
<organism evidence="1 2">
    <name type="scientific">Phytophthora sojae (strain P6497)</name>
    <name type="common">Soybean stem and root rot agent</name>
    <name type="synonym">Phytophthora megasperma f. sp. glycines</name>
    <dbReference type="NCBI Taxonomy" id="1094619"/>
    <lineage>
        <taxon>Eukaryota</taxon>
        <taxon>Sar</taxon>
        <taxon>Stramenopiles</taxon>
        <taxon>Oomycota</taxon>
        <taxon>Peronosporomycetes</taxon>
        <taxon>Peronosporales</taxon>
        <taxon>Peronosporaceae</taxon>
        <taxon>Phytophthora</taxon>
    </lineage>
</organism>
<feature type="non-terminal residue" evidence="1">
    <location>
        <position position="1"/>
    </location>
</feature>
<sequence length="51" mass="5999">LLQDVYLDRLVAFTPEKEVWMKSKVYKTTGSAYIIGRMCRRPRKGKFASLF</sequence>
<dbReference type="KEGG" id="psoj:PHYSODRAFT_522424"/>
<gene>
    <name evidence="1" type="ORF">PHYSODRAFT_522424</name>
</gene>
<dbReference type="RefSeq" id="XP_009534939.1">
    <property type="nucleotide sequence ID" value="XM_009536644.1"/>
</dbReference>
<dbReference type="Proteomes" id="UP000002640">
    <property type="component" value="Unassembled WGS sequence"/>
</dbReference>
<dbReference type="AlphaFoldDB" id="G5A338"/>
<accession>G5A338</accession>
<protein>
    <submittedName>
        <fullName evidence="1">Uncharacterized protein</fullName>
    </submittedName>
</protein>
<evidence type="ECO:0000313" key="1">
    <source>
        <dbReference type="EMBL" id="EGZ10078.1"/>
    </source>
</evidence>
<dbReference type="InParanoid" id="G5A338"/>
<keyword evidence="2" id="KW-1185">Reference proteome</keyword>
<dbReference type="EMBL" id="JH159159">
    <property type="protein sequence ID" value="EGZ10078.1"/>
    <property type="molecule type" value="Genomic_DNA"/>
</dbReference>
<evidence type="ECO:0000313" key="2">
    <source>
        <dbReference type="Proteomes" id="UP000002640"/>
    </source>
</evidence>